<evidence type="ECO:0000313" key="4">
    <source>
        <dbReference type="Proteomes" id="UP001064489"/>
    </source>
</evidence>
<evidence type="ECO:0000313" key="3">
    <source>
        <dbReference type="EMBL" id="KAI9154258.1"/>
    </source>
</evidence>
<feature type="region of interest" description="Disordered" evidence="1">
    <location>
        <begin position="339"/>
        <end position="399"/>
    </location>
</feature>
<dbReference type="EMBL" id="JAJSOW010000108">
    <property type="protein sequence ID" value="KAI9154258.1"/>
    <property type="molecule type" value="Genomic_DNA"/>
</dbReference>
<evidence type="ECO:0000256" key="1">
    <source>
        <dbReference type="SAM" id="MobiDB-lite"/>
    </source>
</evidence>
<dbReference type="InterPro" id="IPR015410">
    <property type="entry name" value="DUF1985"/>
</dbReference>
<feature type="domain" description="DUF1985" evidence="2">
    <location>
        <begin position="75"/>
        <end position="207"/>
    </location>
</feature>
<organism evidence="3 4">
    <name type="scientific">Acer negundo</name>
    <name type="common">Box elder</name>
    <dbReference type="NCBI Taxonomy" id="4023"/>
    <lineage>
        <taxon>Eukaryota</taxon>
        <taxon>Viridiplantae</taxon>
        <taxon>Streptophyta</taxon>
        <taxon>Embryophyta</taxon>
        <taxon>Tracheophyta</taxon>
        <taxon>Spermatophyta</taxon>
        <taxon>Magnoliopsida</taxon>
        <taxon>eudicotyledons</taxon>
        <taxon>Gunneridae</taxon>
        <taxon>Pentapetalae</taxon>
        <taxon>rosids</taxon>
        <taxon>malvids</taxon>
        <taxon>Sapindales</taxon>
        <taxon>Sapindaceae</taxon>
        <taxon>Hippocastanoideae</taxon>
        <taxon>Acereae</taxon>
        <taxon>Acer</taxon>
    </lineage>
</organism>
<keyword evidence="4" id="KW-1185">Reference proteome</keyword>
<feature type="compositionally biased region" description="Low complexity" evidence="1">
    <location>
        <begin position="354"/>
        <end position="367"/>
    </location>
</feature>
<feature type="compositionally biased region" description="Basic residues" evidence="1">
    <location>
        <begin position="370"/>
        <end position="382"/>
    </location>
</feature>
<name>A0AAD5I7W7_ACENE</name>
<feature type="compositionally biased region" description="Pro residues" evidence="1">
    <location>
        <begin position="539"/>
        <end position="549"/>
    </location>
</feature>
<protein>
    <recommendedName>
        <fullName evidence="2">DUF1985 domain-containing protein</fullName>
    </recommendedName>
</protein>
<comment type="caution">
    <text evidence="3">The sequence shown here is derived from an EMBL/GenBank/DDBJ whole genome shotgun (WGS) entry which is preliminary data.</text>
</comment>
<dbReference type="Pfam" id="PF09331">
    <property type="entry name" value="DUF1985"/>
    <property type="match status" value="1"/>
</dbReference>
<gene>
    <name evidence="3" type="ORF">LWI28_023458</name>
</gene>
<feature type="compositionally biased region" description="Pro residues" evidence="1">
    <location>
        <begin position="519"/>
        <end position="531"/>
    </location>
</feature>
<feature type="region of interest" description="Disordered" evidence="1">
    <location>
        <begin position="502"/>
        <end position="597"/>
    </location>
</feature>
<dbReference type="Proteomes" id="UP001064489">
    <property type="component" value="Chromosome 11"/>
</dbReference>
<reference evidence="3" key="1">
    <citation type="journal article" date="2022" name="Plant J.">
        <title>Strategies of tolerance reflected in two North American maple genomes.</title>
        <authorList>
            <person name="McEvoy S.L."/>
            <person name="Sezen U.U."/>
            <person name="Trouern-Trend A."/>
            <person name="McMahon S.M."/>
            <person name="Schaberg P.G."/>
            <person name="Yang J."/>
            <person name="Wegrzyn J.L."/>
            <person name="Swenson N.G."/>
        </authorList>
    </citation>
    <scope>NUCLEOTIDE SEQUENCE</scope>
    <source>
        <strain evidence="3">91603</strain>
    </source>
</reference>
<evidence type="ECO:0000259" key="2">
    <source>
        <dbReference type="Pfam" id="PF09331"/>
    </source>
</evidence>
<feature type="compositionally biased region" description="Basic residues" evidence="1">
    <location>
        <begin position="585"/>
        <end position="597"/>
    </location>
</feature>
<dbReference type="PANTHER" id="PTHR48449:SF1">
    <property type="entry name" value="DUF1985 DOMAIN-CONTAINING PROTEIN"/>
    <property type="match status" value="1"/>
</dbReference>
<dbReference type="AlphaFoldDB" id="A0AAD5I7W7"/>
<proteinExistence type="predicted"/>
<feature type="compositionally biased region" description="Low complexity" evidence="1">
    <location>
        <begin position="563"/>
        <end position="582"/>
    </location>
</feature>
<dbReference type="PANTHER" id="PTHR48449">
    <property type="entry name" value="DUF1985 DOMAIN-CONTAINING PROTEIN"/>
    <property type="match status" value="1"/>
</dbReference>
<accession>A0AAD5I7W7</accession>
<reference evidence="3" key="2">
    <citation type="submission" date="2023-02" db="EMBL/GenBank/DDBJ databases">
        <authorList>
            <person name="Swenson N.G."/>
            <person name="Wegrzyn J.L."/>
            <person name="Mcevoy S.L."/>
        </authorList>
    </citation>
    <scope>NUCLEOTIDE SEQUENCE</scope>
    <source>
        <strain evidence="3">91603</strain>
        <tissue evidence="3">Leaf</tissue>
    </source>
</reference>
<sequence length="597" mass="68650">MMNLKLSLKTPEASWYEGTITRHNHIEILNVIDDALSLVDDAGVQKQRFMESCFGHFLRMHRQMQFSGAIVHRLLLRELHHDGPNDEMRFMLGNTSVRFSRVEFCLITGLKFGVVPDTTRYLAVENGIHQRYFGGRDVVKIEELRAKVRLGQWTEQFDVVKLCMLSILHVFLTGVDERGDVPIWQLRLVENLDAFDVYPWGSYVYSYSIYGFMNALYDRKMRFEHRQQVKGKAKHPKEKYNIYGFAYSLLIFALEVIPDLATNFARRTNNDPFPRILKWEFTKRPRPDKIVKIIKDKMFTEEKLNPTDQELGKWYYKGIQDVEDLYPNHAALENMPKMSSVEDDGDRVERLDIPTPSHTRSTSGTTTEGRRKKIKAGRRHVRPAPAGSRVPNPLITSMSQPVEDTGRLRHVVQDIPRVIGGPTEPQSSVREGVPGVHSCRLDAIMQSMQQLREDFHDFESRIHDRMEIYLGELRESERRREEQHAKVMCILRTFQGPSTYMHMDNCFPSPPADIQSMPQDPPPPPQDPADPPQNLANPPSLPQDPPPPRHVCEPISTSQVILPSPKDTSTPSSQPTTSMDPSRPVRLRKRGRPLTTS</sequence>